<name>A0AAV4WZN6_9ARAC</name>
<accession>A0AAV4WZN6</accession>
<feature type="compositionally biased region" description="Basic and acidic residues" evidence="1">
    <location>
        <begin position="385"/>
        <end position="423"/>
    </location>
</feature>
<dbReference type="InterPro" id="IPR011641">
    <property type="entry name" value="Tyr-kin_ephrin_A/B_rcpt-like"/>
</dbReference>
<reference evidence="5 6" key="1">
    <citation type="submission" date="2021-06" db="EMBL/GenBank/DDBJ databases">
        <title>Caerostris darwini draft genome.</title>
        <authorList>
            <person name="Kono N."/>
            <person name="Arakawa K."/>
        </authorList>
    </citation>
    <scope>NUCLEOTIDE SEQUENCE [LARGE SCALE GENOMIC DNA]</scope>
</reference>
<evidence type="ECO:0000313" key="5">
    <source>
        <dbReference type="EMBL" id="GIY87410.1"/>
    </source>
</evidence>
<evidence type="ECO:0000256" key="1">
    <source>
        <dbReference type="SAM" id="MobiDB-lite"/>
    </source>
</evidence>
<dbReference type="Pfam" id="PF07699">
    <property type="entry name" value="Ephrin_rec_like"/>
    <property type="match status" value="1"/>
</dbReference>
<feature type="transmembrane region" description="Helical" evidence="2">
    <location>
        <begin position="222"/>
        <end position="246"/>
    </location>
</feature>
<organism evidence="5 6">
    <name type="scientific">Caerostris darwini</name>
    <dbReference type="NCBI Taxonomy" id="1538125"/>
    <lineage>
        <taxon>Eukaryota</taxon>
        <taxon>Metazoa</taxon>
        <taxon>Ecdysozoa</taxon>
        <taxon>Arthropoda</taxon>
        <taxon>Chelicerata</taxon>
        <taxon>Arachnida</taxon>
        <taxon>Araneae</taxon>
        <taxon>Araneomorphae</taxon>
        <taxon>Entelegynae</taxon>
        <taxon>Araneoidea</taxon>
        <taxon>Araneidae</taxon>
        <taxon>Caerostris</taxon>
    </lineage>
</organism>
<keyword evidence="2" id="KW-0472">Membrane</keyword>
<keyword evidence="2" id="KW-0812">Transmembrane</keyword>
<feature type="compositionally biased region" description="Basic and acidic residues" evidence="1">
    <location>
        <begin position="645"/>
        <end position="674"/>
    </location>
</feature>
<feature type="compositionally biased region" description="Basic and acidic residues" evidence="1">
    <location>
        <begin position="468"/>
        <end position="477"/>
    </location>
</feature>
<proteinExistence type="predicted"/>
<feature type="compositionally biased region" description="Basic and acidic residues" evidence="1">
    <location>
        <begin position="686"/>
        <end position="695"/>
    </location>
</feature>
<keyword evidence="6" id="KW-1185">Reference proteome</keyword>
<dbReference type="AlphaFoldDB" id="A0AAV4WZN6"/>
<feature type="compositionally biased region" description="Basic and acidic residues" evidence="1">
    <location>
        <begin position="433"/>
        <end position="458"/>
    </location>
</feature>
<keyword evidence="3" id="KW-0732">Signal</keyword>
<keyword evidence="2" id="KW-1133">Transmembrane helix</keyword>
<feature type="compositionally biased region" description="Low complexity" evidence="1">
    <location>
        <begin position="700"/>
        <end position="711"/>
    </location>
</feature>
<dbReference type="EMBL" id="BPLQ01015341">
    <property type="protein sequence ID" value="GIY87410.1"/>
    <property type="molecule type" value="Genomic_DNA"/>
</dbReference>
<comment type="caution">
    <text evidence="5">The sequence shown here is derived from an EMBL/GenBank/DDBJ whole genome shotgun (WGS) entry which is preliminary data.</text>
</comment>
<gene>
    <name evidence="5" type="primary">AVEN_207454_1</name>
    <name evidence="5" type="ORF">CDAR_320581</name>
</gene>
<feature type="compositionally biased region" description="Basic and acidic residues" evidence="1">
    <location>
        <begin position="484"/>
        <end position="497"/>
    </location>
</feature>
<protein>
    <submittedName>
        <fullName evidence="5">Ephrin_rec_like domain-containing protein</fullName>
    </submittedName>
</protein>
<feature type="compositionally biased region" description="Basic and acidic residues" evidence="1">
    <location>
        <begin position="353"/>
        <end position="375"/>
    </location>
</feature>
<feature type="region of interest" description="Disordered" evidence="1">
    <location>
        <begin position="353"/>
        <end position="544"/>
    </location>
</feature>
<dbReference type="Proteomes" id="UP001054837">
    <property type="component" value="Unassembled WGS sequence"/>
</dbReference>
<feature type="compositionally biased region" description="Basic and acidic residues" evidence="1">
    <location>
        <begin position="510"/>
        <end position="540"/>
    </location>
</feature>
<feature type="chain" id="PRO_5043988637" evidence="3">
    <location>
        <begin position="21"/>
        <end position="729"/>
    </location>
</feature>
<feature type="compositionally biased region" description="Basic and acidic residues" evidence="1">
    <location>
        <begin position="607"/>
        <end position="620"/>
    </location>
</feature>
<sequence length="729" mass="83138">MQISITNLLCLKLLLHFSFALRLEISLHDKSGLKTRAKVVCEPTGKNFHSDKEQKIWWAGSKLGINERNMLRQRIPDDTFVPDIQVNSTSRYRCFLMSPKPSIDKDRLKKRIHREITGCIRKDGRSCINILASIPADSGSCKPGYRLDQDSCYACPAGTYGTGESTNCTMCPLDFYVDKEASDSCLPCPEDKKTMAVGADTEELCVYVDTSGRPISTTSTKLMVIGICAALFILVAWIVIGIYLWWWYREKKAKAAGEKSSAEDHIYAEIEDVYETPKKISKDRVYLDLIPSDEGYEKPIKASKDRVYSKIIEDYEVPIKPKSKENLYTEIIPSEHFYETIKDSEEANIYEEIKETTSGSRSRERRPSTSGEKPEGYGIPKFSSRSRESRPSISRLKSEEDHEKPRYHGVVGERRPSTSREVPEDYEIPKFVGIEEERRPSTSREKPEDEYEVQRYNDRDEENTPYTSRERPEDYEIPKYVGRNGERRSSARRKTQEDDTDAPRPTTSESKGHSVEEDRYETHQATSSKDRHESLSKKESSGFTLMWLEEEEEKRLKPKKDDYDQLAKIILKTSKSETDTFGSNGVPDLEKLGYDVKKLSQLIQDLSERADKDKTSKELIDASSRQKMTDRRHLSAFATPAAKEFVPKKVISESQKRPRHEVKDSRPYRLEKGGPPKVKSSKRARKSEGRVRSTQEAKGSSSSSQASRSASNPRGTSESGRSDDNQSVN</sequence>
<evidence type="ECO:0000256" key="3">
    <source>
        <dbReference type="SAM" id="SignalP"/>
    </source>
</evidence>
<dbReference type="InterPro" id="IPR009030">
    <property type="entry name" value="Growth_fac_rcpt_cys_sf"/>
</dbReference>
<evidence type="ECO:0000313" key="6">
    <source>
        <dbReference type="Proteomes" id="UP001054837"/>
    </source>
</evidence>
<feature type="domain" description="Tyrosine-protein kinase ephrin type A/B receptor-like" evidence="4">
    <location>
        <begin position="158"/>
        <end position="205"/>
    </location>
</feature>
<feature type="region of interest" description="Disordered" evidence="1">
    <location>
        <begin position="607"/>
        <end position="729"/>
    </location>
</feature>
<evidence type="ECO:0000259" key="4">
    <source>
        <dbReference type="Pfam" id="PF07699"/>
    </source>
</evidence>
<dbReference type="Gene3D" id="2.10.50.10">
    <property type="entry name" value="Tumor Necrosis Factor Receptor, subunit A, domain 2"/>
    <property type="match status" value="1"/>
</dbReference>
<feature type="signal peptide" evidence="3">
    <location>
        <begin position="1"/>
        <end position="20"/>
    </location>
</feature>
<dbReference type="SMART" id="SM01411">
    <property type="entry name" value="Ephrin_rec_like"/>
    <property type="match status" value="1"/>
</dbReference>
<evidence type="ECO:0000256" key="2">
    <source>
        <dbReference type="SAM" id="Phobius"/>
    </source>
</evidence>
<dbReference type="SUPFAM" id="SSF57184">
    <property type="entry name" value="Growth factor receptor domain"/>
    <property type="match status" value="1"/>
</dbReference>
<feature type="compositionally biased region" description="Basic and acidic residues" evidence="1">
    <location>
        <begin position="720"/>
        <end position="729"/>
    </location>
</feature>